<gene>
    <name evidence="1" type="ORF">Spa11_20460</name>
</gene>
<evidence type="ECO:0000313" key="2">
    <source>
        <dbReference type="Proteomes" id="UP000316426"/>
    </source>
</evidence>
<dbReference type="KEGG" id="bmei:Spa11_20460"/>
<accession>A0A518K7U8</accession>
<dbReference type="RefSeq" id="WP_197529874.1">
    <property type="nucleotide sequence ID" value="NZ_CP036349.1"/>
</dbReference>
<dbReference type="Proteomes" id="UP000316426">
    <property type="component" value="Chromosome"/>
</dbReference>
<dbReference type="EMBL" id="CP036349">
    <property type="protein sequence ID" value="QDV73847.1"/>
    <property type="molecule type" value="Genomic_DNA"/>
</dbReference>
<protein>
    <submittedName>
        <fullName evidence="1">Uncharacterized protein</fullName>
    </submittedName>
</protein>
<proteinExistence type="predicted"/>
<sequence length="145" mass="16453">MAQASRGVQMAIELTVRDETAVGEAYNEIPLVFPSERITVRDLIRERVYQEVQDFNRTRDAEVFRGLVQPNDTERTLNGARAEFRFKGRRQIDWKDQYEKALGGFQANGFLILVNDHQVEDLDEVLILGPGSQVAFVKLTLLVGG</sequence>
<reference evidence="1 2" key="1">
    <citation type="submission" date="2019-02" db="EMBL/GenBank/DDBJ databases">
        <title>Deep-cultivation of Planctomycetes and their phenomic and genomic characterization uncovers novel biology.</title>
        <authorList>
            <person name="Wiegand S."/>
            <person name="Jogler M."/>
            <person name="Boedeker C."/>
            <person name="Pinto D."/>
            <person name="Vollmers J."/>
            <person name="Rivas-Marin E."/>
            <person name="Kohn T."/>
            <person name="Peeters S.H."/>
            <person name="Heuer A."/>
            <person name="Rast P."/>
            <person name="Oberbeckmann S."/>
            <person name="Bunk B."/>
            <person name="Jeske O."/>
            <person name="Meyerdierks A."/>
            <person name="Storesund J.E."/>
            <person name="Kallscheuer N."/>
            <person name="Luecker S."/>
            <person name="Lage O.M."/>
            <person name="Pohl T."/>
            <person name="Merkel B.J."/>
            <person name="Hornburger P."/>
            <person name="Mueller R.-W."/>
            <person name="Bruemmer F."/>
            <person name="Labrenz M."/>
            <person name="Spormann A.M."/>
            <person name="Op den Camp H."/>
            <person name="Overmann J."/>
            <person name="Amann R."/>
            <person name="Jetten M.S.M."/>
            <person name="Mascher T."/>
            <person name="Medema M.H."/>
            <person name="Devos D.P."/>
            <person name="Kaster A.-K."/>
            <person name="Ovreas L."/>
            <person name="Rohde M."/>
            <person name="Galperin M.Y."/>
            <person name="Jogler C."/>
        </authorList>
    </citation>
    <scope>NUCLEOTIDE SEQUENCE [LARGE SCALE GENOMIC DNA]</scope>
    <source>
        <strain evidence="1 2">Spa11</strain>
    </source>
</reference>
<keyword evidence="2" id="KW-1185">Reference proteome</keyword>
<evidence type="ECO:0000313" key="1">
    <source>
        <dbReference type="EMBL" id="QDV73847.1"/>
    </source>
</evidence>
<organism evidence="1 2">
    <name type="scientific">Botrimarina mediterranea</name>
    <dbReference type="NCBI Taxonomy" id="2528022"/>
    <lineage>
        <taxon>Bacteria</taxon>
        <taxon>Pseudomonadati</taxon>
        <taxon>Planctomycetota</taxon>
        <taxon>Planctomycetia</taxon>
        <taxon>Pirellulales</taxon>
        <taxon>Lacipirellulaceae</taxon>
        <taxon>Botrimarina</taxon>
    </lineage>
</organism>
<dbReference type="AlphaFoldDB" id="A0A518K7U8"/>
<name>A0A518K7U8_9BACT</name>